<proteinExistence type="predicted"/>
<accession>A0ABQ5JIZ9</accession>
<comment type="caution">
    <text evidence="2">The sequence shown here is derived from an EMBL/GenBank/DDBJ whole genome shotgun (WGS) entry which is preliminary data.</text>
</comment>
<feature type="region of interest" description="Disordered" evidence="1">
    <location>
        <begin position="39"/>
        <end position="58"/>
    </location>
</feature>
<dbReference type="EMBL" id="BQXH01000015">
    <property type="protein sequence ID" value="GKS81901.1"/>
    <property type="molecule type" value="Genomic_DNA"/>
</dbReference>
<evidence type="ECO:0000256" key="1">
    <source>
        <dbReference type="SAM" id="MobiDB-lite"/>
    </source>
</evidence>
<protein>
    <recommendedName>
        <fullName evidence="4">HK97 gp10 family phage protein</fullName>
    </recommendedName>
</protein>
<sequence>MDKVELKEGSLTNFKDQLEAVQKSDAYLFDINEAAKRAGGIQNTPKGNPGAMKFPKRNPGTQALEIKELKAIDRSAIKYLKS</sequence>
<evidence type="ECO:0000313" key="2">
    <source>
        <dbReference type="EMBL" id="GKS81901.1"/>
    </source>
</evidence>
<organism evidence="2 3">
    <name type="scientific">Ligilactobacillus pabuli</name>
    <dbReference type="NCBI Taxonomy" id="2886039"/>
    <lineage>
        <taxon>Bacteria</taxon>
        <taxon>Bacillati</taxon>
        <taxon>Bacillota</taxon>
        <taxon>Bacilli</taxon>
        <taxon>Lactobacillales</taxon>
        <taxon>Lactobacillaceae</taxon>
        <taxon>Ligilactobacillus</taxon>
    </lineage>
</organism>
<gene>
    <name evidence="2" type="ORF">LPAF129_15870</name>
</gene>
<evidence type="ECO:0008006" key="4">
    <source>
        <dbReference type="Google" id="ProtNLM"/>
    </source>
</evidence>
<evidence type="ECO:0000313" key="3">
    <source>
        <dbReference type="Proteomes" id="UP001055149"/>
    </source>
</evidence>
<dbReference type="Proteomes" id="UP001055149">
    <property type="component" value="Unassembled WGS sequence"/>
</dbReference>
<keyword evidence="3" id="KW-1185">Reference proteome</keyword>
<name>A0ABQ5JIZ9_9LACO</name>
<reference evidence="2" key="1">
    <citation type="journal article" date="2022" name="Int. J. Syst. Evol. Microbiol.">
        <title>A novel species of lactic acid bacteria, Ligilactobacillus pabuli sp. nov., isolated from alfalfa silage.</title>
        <authorList>
            <person name="Tohno M."/>
            <person name="Tanizawa Y."/>
            <person name="Sawada H."/>
            <person name="Sakamoto M."/>
            <person name="Ohkuma M."/>
            <person name="Kobayashi H."/>
        </authorList>
    </citation>
    <scope>NUCLEOTIDE SEQUENCE</scope>
    <source>
        <strain evidence="2">AF129</strain>
    </source>
</reference>